<sequence>MRELLDDDLAELYPVRQTEEDLRLAKMRERLFAQPRPRRVPRWVGVAAAAVAVLLIAGVVVFVRPVKQETQVATMPVAPATSLLEAAAMLEVSAEPLGRFRHVRYQSWVTATTGDLGTAGWGATQFEWQTDVYLPVEKGQNPVSHTRLTGNHRPVAGVQKTAELLERQEDQQGPELWTTLCTHTPCHEVNLLMPLSGDAKFKLQSAKTTLTSPYTTNQEKAALYRQLATDPAVRWENGTVSMEGGMTTLRIDPATGEVAGFSDRDPYPPTGTHVPPDIVTLEVSITYGWTDQRPS</sequence>
<feature type="transmembrane region" description="Helical" evidence="1">
    <location>
        <begin position="43"/>
        <end position="63"/>
    </location>
</feature>
<dbReference type="Proteomes" id="UP000093053">
    <property type="component" value="Chromosome"/>
</dbReference>
<dbReference type="KEGG" id="led:BBK82_46380"/>
<keyword evidence="1" id="KW-0472">Membrane</keyword>
<accession>A0A1B2HX37</accession>
<dbReference type="STRING" id="1586287.BBK82_46380"/>
<dbReference type="AlphaFoldDB" id="A0A1B2HX37"/>
<proteinExistence type="predicted"/>
<organism evidence="2 3">
    <name type="scientific">Lentzea guizhouensis</name>
    <dbReference type="NCBI Taxonomy" id="1586287"/>
    <lineage>
        <taxon>Bacteria</taxon>
        <taxon>Bacillati</taxon>
        <taxon>Actinomycetota</taxon>
        <taxon>Actinomycetes</taxon>
        <taxon>Pseudonocardiales</taxon>
        <taxon>Pseudonocardiaceae</taxon>
        <taxon>Lentzea</taxon>
    </lineage>
</organism>
<evidence type="ECO:0000313" key="3">
    <source>
        <dbReference type="Proteomes" id="UP000093053"/>
    </source>
</evidence>
<dbReference type="RefSeq" id="WP_065920592.1">
    <property type="nucleotide sequence ID" value="NZ_CP016793.1"/>
</dbReference>
<dbReference type="EMBL" id="CP016793">
    <property type="protein sequence ID" value="ANZ42261.1"/>
    <property type="molecule type" value="Genomic_DNA"/>
</dbReference>
<dbReference type="OrthoDB" id="3690371at2"/>
<name>A0A1B2HX37_9PSEU</name>
<keyword evidence="1" id="KW-1133">Transmembrane helix</keyword>
<gene>
    <name evidence="2" type="ORF">BBK82_46380</name>
</gene>
<protein>
    <submittedName>
        <fullName evidence="2">Uncharacterized protein</fullName>
    </submittedName>
</protein>
<evidence type="ECO:0000256" key="1">
    <source>
        <dbReference type="SAM" id="Phobius"/>
    </source>
</evidence>
<reference evidence="2 3" key="1">
    <citation type="submission" date="2016-07" db="EMBL/GenBank/DDBJ databases">
        <title>Complete genome sequence of the Lentzea guizhouensis DHS C013.</title>
        <authorList>
            <person name="Cao C."/>
        </authorList>
    </citation>
    <scope>NUCLEOTIDE SEQUENCE [LARGE SCALE GENOMIC DNA]</scope>
    <source>
        <strain evidence="2 3">DHS C013</strain>
    </source>
</reference>
<evidence type="ECO:0000313" key="2">
    <source>
        <dbReference type="EMBL" id="ANZ42261.1"/>
    </source>
</evidence>
<keyword evidence="1" id="KW-0812">Transmembrane</keyword>
<keyword evidence="3" id="KW-1185">Reference proteome</keyword>